<gene>
    <name evidence="2" type="ORF">EKN06_12340</name>
</gene>
<dbReference type="SUPFAM" id="SSF50199">
    <property type="entry name" value="Staphylococcal nuclease"/>
    <property type="match status" value="1"/>
</dbReference>
<reference evidence="2 3" key="1">
    <citation type="submission" date="2018-12" db="EMBL/GenBank/DDBJ databases">
        <title>Croceicoccus ponticola sp. nov., a lipolytic bacterium isolated from seawater.</title>
        <authorList>
            <person name="Yoon J.-H."/>
        </authorList>
    </citation>
    <scope>NUCLEOTIDE SEQUENCE [LARGE SCALE GENOMIC DNA]</scope>
    <source>
        <strain evidence="2 3">GM-16</strain>
    </source>
</reference>
<keyword evidence="3" id="KW-1185">Reference proteome</keyword>
<dbReference type="EMBL" id="RXOL01000006">
    <property type="protein sequence ID" value="RVQ65717.1"/>
    <property type="molecule type" value="Genomic_DNA"/>
</dbReference>
<organism evidence="2 3">
    <name type="scientific">Croceicoccus ponticola</name>
    <dbReference type="NCBI Taxonomy" id="2217664"/>
    <lineage>
        <taxon>Bacteria</taxon>
        <taxon>Pseudomonadati</taxon>
        <taxon>Pseudomonadota</taxon>
        <taxon>Alphaproteobacteria</taxon>
        <taxon>Sphingomonadales</taxon>
        <taxon>Erythrobacteraceae</taxon>
        <taxon>Croceicoccus</taxon>
    </lineage>
</organism>
<name>A0A437GV95_9SPHN</name>
<feature type="region of interest" description="Disordered" evidence="1">
    <location>
        <begin position="1416"/>
        <end position="1454"/>
    </location>
</feature>
<dbReference type="Gene3D" id="2.40.50.90">
    <property type="match status" value="1"/>
</dbReference>
<feature type="region of interest" description="Disordered" evidence="1">
    <location>
        <begin position="1"/>
        <end position="55"/>
    </location>
</feature>
<sequence length="1577" mass="169197">MERQGLGAGRVSNPPPPPPGFTIDTKRKAAVPPPPEGFTLDGDAVDGDTLRTNEGPNLRLYGADAPESEQVGWDRAGNPVRIGDMATIALGDVVTPNALVGPVMMQSWGRPVAPVMQDGADVGQHIIRQGNALAVPEYLADDAERRASYMEAERLARQNRLGVHDTFAQTPEQHRANPDFAPDRETVARFWDTPTPFAGLRPEVEAGYVDLLKSGSADDILAYATANSFTLDPEDVRGYVADRDAGKSVSTVPTYKDTPAPLTDVGDGRTGATMRGVADGVLAGGLDEAGAVIDTFGLTPGRENVWNSEQRLADIWANNQQQNSAITGYDDMVNPGWRLGGQIAGGLVVPFGAKAKTVPELFRVGAAYGGAEGFLGTDGSFGERAIGGAIGVPVGGAVGAVGGKALDFIVPKVAARFGPKRAQAAQETGEVAEGYADETAVSATQDIPPPPEGFTLDRQPDAPARMDASVTEAQLRAASEDIAPGDVLPVASNVVADADEAALIDADRYQQAVPVNERNELKRQTIVNYMGREVPKVGPVDMVGYLRTRGGLADQGGELTHMGLTNKARSGMDHVGQEMRFGPLLNDQGMSLDDAAHAAWEAGYFPELSERPTVSQFLDGLRDTYEGRNRRFLPEDQGQVQRFEAARADRYDLEQRIAEEGPIWRDTSVPADEPQFAPVEAFEDWGPTAPDFAGNINLAKLGSPQDITRALSQTEKRIGFDAATRGRVTQAETERLAAELNMTPEKLLSRRKGEAFSAEQALAARQILAKSGNELVNAARRVKALDDPGDELLAEFRNKWMRHVAIQEQVAGMTAEAGRMLQQFRMTADSRAVRGDVLGALVRAGGGKGSLQETAGVLLDAVEMGPGKFNALSEKLTKPKWKDKASEIYINFLLSNPPTHVVNMVSNTLTAIAQIPEHAAGAAIGAGRRAVMGEKAQDRVLASEVGARAIGLLQGAKEGARLFAQALRTGEASDFVSKVEGDEHKAIGGKLGAIVRGPTRLLTAEDELFKGIARRMEMNAQAVRIAHKEGLRGRQAKARIAELAANPTDAMFAQALDYGRYLTFQRKLGEFGQGLSRITSSNLPAKIIIPFVRTPINLMKFATERSPAAPLLGEWRRDFMAGGARRDMAVAKVMLGTGFAMTMYEAALEGKITGAVPPDPAKARLMYADGWQPYSLKVGDRYVSYSRLDPFSTTIGVAADMATLPSGLSDRQLDDKATMLVASIMGNLASKTWLSGLSSFVEGLADPGRYAGNWLERTAGAVVPAGVAGVARAIDPVSRNRDGIGEAIQSRIPGMSQNLLPRRDIFGEPIENDSLGPDLISPFWQSRDKNDPVVAEMLRIEKSVSAPGKQYTEDGERIDYTPEEYDRYHEIAGRLTYNDLLGLVGSSEYSKMPDAAKRKAAQRTIAKARKAAREVLADPDYPMPVKGGDDSRLTSGSQKAGETPPPPPGFAIEGESAGRNIYQDLRDAIPGVRFTSGYRDEAYQAHMRQRGYKPARNSGHLDGSSFDLLPPSGKSMGWLMKEVKRVDPKARLLPEGDHLHVTFPGYYGAPAIGGAAGLKNPLAGMPPPPEGFVVDVR</sequence>
<proteinExistence type="predicted"/>
<dbReference type="OrthoDB" id="7483387at2"/>
<comment type="caution">
    <text evidence="2">The sequence shown here is derived from an EMBL/GenBank/DDBJ whole genome shotgun (WGS) entry which is preliminary data.</text>
</comment>
<accession>A0A437GV95</accession>
<protein>
    <submittedName>
        <fullName evidence="2">Thermonuclease family protein</fullName>
    </submittedName>
</protein>
<evidence type="ECO:0000256" key="1">
    <source>
        <dbReference type="SAM" id="MobiDB-lite"/>
    </source>
</evidence>
<evidence type="ECO:0000313" key="2">
    <source>
        <dbReference type="EMBL" id="RVQ65717.1"/>
    </source>
</evidence>
<dbReference type="RefSeq" id="WP_127613228.1">
    <property type="nucleotide sequence ID" value="NZ_RXOL01000006.1"/>
</dbReference>
<feature type="region of interest" description="Disordered" evidence="1">
    <location>
        <begin position="249"/>
        <end position="268"/>
    </location>
</feature>
<dbReference type="InterPro" id="IPR035437">
    <property type="entry name" value="SNase_OB-fold_sf"/>
</dbReference>
<dbReference type="Proteomes" id="UP000283003">
    <property type="component" value="Unassembled WGS sequence"/>
</dbReference>
<evidence type="ECO:0000313" key="3">
    <source>
        <dbReference type="Proteomes" id="UP000283003"/>
    </source>
</evidence>